<dbReference type="InterPro" id="IPR006600">
    <property type="entry name" value="HTH_CenpB_DNA-bd_dom"/>
</dbReference>
<keyword evidence="1" id="KW-0238">DNA-binding</keyword>
<proteinExistence type="predicted"/>
<dbReference type="GO" id="GO:0003677">
    <property type="term" value="F:DNA binding"/>
    <property type="evidence" value="ECO:0007669"/>
    <property type="project" value="UniProtKB-KW"/>
</dbReference>
<reference evidence="3 4" key="1">
    <citation type="journal article" date="2018" name="Sci. Rep.">
        <title>Comparative genomics provides insights into the lifestyle and reveals functional heterogeneity of dark septate endophytic fungi.</title>
        <authorList>
            <person name="Knapp D.G."/>
            <person name="Nemeth J.B."/>
            <person name="Barry K."/>
            <person name="Hainaut M."/>
            <person name="Henrissat B."/>
            <person name="Johnson J."/>
            <person name="Kuo A."/>
            <person name="Lim J.H.P."/>
            <person name="Lipzen A."/>
            <person name="Nolan M."/>
            <person name="Ohm R.A."/>
            <person name="Tamas L."/>
            <person name="Grigoriev I.V."/>
            <person name="Spatafora J.W."/>
            <person name="Nagy L.G."/>
            <person name="Kovacs G.M."/>
        </authorList>
    </citation>
    <scope>NUCLEOTIDE SEQUENCE [LARGE SCALE GENOMIC DNA]</scope>
    <source>
        <strain evidence="3 4">DSE2036</strain>
    </source>
</reference>
<dbReference type="Pfam" id="PF03221">
    <property type="entry name" value="HTH_Tnp_Tc5"/>
    <property type="match status" value="1"/>
</dbReference>
<accession>A0A2V1D056</accession>
<name>A0A2V1D056_9PLEO</name>
<evidence type="ECO:0000313" key="4">
    <source>
        <dbReference type="Proteomes" id="UP000244855"/>
    </source>
</evidence>
<feature type="domain" description="HTH CENPB-type" evidence="2">
    <location>
        <begin position="14"/>
        <end position="79"/>
    </location>
</feature>
<evidence type="ECO:0000313" key="3">
    <source>
        <dbReference type="EMBL" id="PVH91386.1"/>
    </source>
</evidence>
<evidence type="ECO:0000259" key="2">
    <source>
        <dbReference type="PROSITE" id="PS51253"/>
    </source>
</evidence>
<gene>
    <name evidence="3" type="ORF">DM02DRAFT_647322</name>
</gene>
<dbReference type="STRING" id="97972.A0A2V1D056"/>
<keyword evidence="4" id="KW-1185">Reference proteome</keyword>
<dbReference type="AlphaFoldDB" id="A0A2V1D056"/>
<dbReference type="PROSITE" id="PS51253">
    <property type="entry name" value="HTH_CENPB"/>
    <property type="match status" value="1"/>
</dbReference>
<dbReference type="EMBL" id="KZ805875">
    <property type="protein sequence ID" value="PVH91386.1"/>
    <property type="molecule type" value="Genomic_DNA"/>
</dbReference>
<organism evidence="3 4">
    <name type="scientific">Periconia macrospinosa</name>
    <dbReference type="NCBI Taxonomy" id="97972"/>
    <lineage>
        <taxon>Eukaryota</taxon>
        <taxon>Fungi</taxon>
        <taxon>Dikarya</taxon>
        <taxon>Ascomycota</taxon>
        <taxon>Pezizomycotina</taxon>
        <taxon>Dothideomycetes</taxon>
        <taxon>Pleosporomycetidae</taxon>
        <taxon>Pleosporales</taxon>
        <taxon>Massarineae</taxon>
        <taxon>Periconiaceae</taxon>
        <taxon>Periconia</taxon>
    </lineage>
</organism>
<dbReference type="OrthoDB" id="3940997at2759"/>
<evidence type="ECO:0000256" key="1">
    <source>
        <dbReference type="ARBA" id="ARBA00023125"/>
    </source>
</evidence>
<protein>
    <recommendedName>
        <fullName evidence="2">HTH CENPB-type domain-containing protein</fullName>
    </recommendedName>
</protein>
<dbReference type="Proteomes" id="UP000244855">
    <property type="component" value="Unassembled WGS sequence"/>
</dbReference>
<sequence>MRRHKGISRTVQKAHSESLQLLTDEQEEALIRHINNLSDRGLPPTPQILRNLVFEIVKRQPGKNWLKRIIEKYHIKPHNIHNFDEKGFLLGLCHSIKRIVGIQQLKSKKIVGASQDGSREFISLLACICADGTAIPPALIYQGTSGDLQDAWLEDFDHSSDHAYFATSEKGRKQATQGASYSSMVIRVV</sequence>